<gene>
    <name evidence="4" type="ORF">D5R81_11210</name>
</gene>
<dbReference type="Proteomes" id="UP000273022">
    <property type="component" value="Unassembled WGS sequence"/>
</dbReference>
<protein>
    <submittedName>
        <fullName evidence="4">Diguanylate cyclase</fullName>
    </submittedName>
</protein>
<dbReference type="SMART" id="SM00065">
    <property type="entry name" value="GAF"/>
    <property type="match status" value="2"/>
</dbReference>
<dbReference type="Gene3D" id="3.30.70.270">
    <property type="match status" value="1"/>
</dbReference>
<name>A0A3A6U8Z8_9GAMM</name>
<dbReference type="Pfam" id="PF01590">
    <property type="entry name" value="GAF"/>
    <property type="match status" value="1"/>
</dbReference>
<reference evidence="4 5" key="1">
    <citation type="submission" date="2018-09" db="EMBL/GenBank/DDBJ databases">
        <title>Phylogeny of the Shewanellaceae, and recommendation for two new genera, Pseudoshewanella and Parashewanella.</title>
        <authorList>
            <person name="Wang G."/>
        </authorList>
    </citation>
    <scope>NUCLEOTIDE SEQUENCE [LARGE SCALE GENOMIC DNA]</scope>
    <source>
        <strain evidence="4 5">KCTC 22492</strain>
    </source>
</reference>
<evidence type="ECO:0000313" key="4">
    <source>
        <dbReference type="EMBL" id="RJY13455.1"/>
    </source>
</evidence>
<dbReference type="PANTHER" id="PTHR46663">
    <property type="entry name" value="DIGUANYLATE CYCLASE DGCT-RELATED"/>
    <property type="match status" value="1"/>
</dbReference>
<dbReference type="InterPro" id="IPR043128">
    <property type="entry name" value="Rev_trsase/Diguanyl_cyclase"/>
</dbReference>
<dbReference type="GO" id="GO:0003824">
    <property type="term" value="F:catalytic activity"/>
    <property type="evidence" value="ECO:0007669"/>
    <property type="project" value="UniProtKB-ARBA"/>
</dbReference>
<dbReference type="RefSeq" id="WP_121853730.1">
    <property type="nucleotide sequence ID" value="NZ_CP037952.1"/>
</dbReference>
<evidence type="ECO:0000256" key="2">
    <source>
        <dbReference type="SAM" id="Coils"/>
    </source>
</evidence>
<dbReference type="PROSITE" id="PS50887">
    <property type="entry name" value="GGDEF"/>
    <property type="match status" value="1"/>
</dbReference>
<dbReference type="FunFam" id="3.30.70.270:FF:000001">
    <property type="entry name" value="Diguanylate cyclase domain protein"/>
    <property type="match status" value="1"/>
</dbReference>
<evidence type="ECO:0000313" key="5">
    <source>
        <dbReference type="Proteomes" id="UP000273022"/>
    </source>
</evidence>
<proteinExistence type="predicted"/>
<dbReference type="SUPFAM" id="SSF55781">
    <property type="entry name" value="GAF domain-like"/>
    <property type="match status" value="2"/>
</dbReference>
<keyword evidence="2" id="KW-0175">Coiled coil</keyword>
<comment type="cofactor">
    <cofactor evidence="1">
        <name>Mg(2+)</name>
        <dbReference type="ChEBI" id="CHEBI:18420"/>
    </cofactor>
</comment>
<evidence type="ECO:0000259" key="3">
    <source>
        <dbReference type="PROSITE" id="PS50887"/>
    </source>
</evidence>
<dbReference type="AlphaFoldDB" id="A0A3A6U8Z8"/>
<dbReference type="Gene3D" id="3.30.450.40">
    <property type="match status" value="2"/>
</dbReference>
<evidence type="ECO:0000256" key="1">
    <source>
        <dbReference type="ARBA" id="ARBA00001946"/>
    </source>
</evidence>
<dbReference type="SMART" id="SM00267">
    <property type="entry name" value="GGDEF"/>
    <property type="match status" value="1"/>
</dbReference>
<dbReference type="PANTHER" id="PTHR46663:SF2">
    <property type="entry name" value="GGDEF DOMAIN-CONTAINING PROTEIN"/>
    <property type="match status" value="1"/>
</dbReference>
<keyword evidence="5" id="KW-1185">Reference proteome</keyword>
<dbReference type="InterPro" id="IPR029016">
    <property type="entry name" value="GAF-like_dom_sf"/>
</dbReference>
<feature type="domain" description="GGDEF" evidence="3">
    <location>
        <begin position="505"/>
        <end position="638"/>
    </location>
</feature>
<dbReference type="InterPro" id="IPR029787">
    <property type="entry name" value="Nucleotide_cyclase"/>
</dbReference>
<dbReference type="CDD" id="cd01949">
    <property type="entry name" value="GGDEF"/>
    <property type="match status" value="1"/>
</dbReference>
<comment type="caution">
    <text evidence="4">The sequence shown here is derived from an EMBL/GenBank/DDBJ whole genome shotgun (WGS) entry which is preliminary data.</text>
</comment>
<dbReference type="InterPro" id="IPR052163">
    <property type="entry name" value="DGC-Regulatory_Protein"/>
</dbReference>
<dbReference type="Pfam" id="PF00990">
    <property type="entry name" value="GGDEF"/>
    <property type="match status" value="1"/>
</dbReference>
<organism evidence="4 5">
    <name type="scientific">Parashewanella spongiae</name>
    <dbReference type="NCBI Taxonomy" id="342950"/>
    <lineage>
        <taxon>Bacteria</taxon>
        <taxon>Pseudomonadati</taxon>
        <taxon>Pseudomonadota</taxon>
        <taxon>Gammaproteobacteria</taxon>
        <taxon>Alteromonadales</taxon>
        <taxon>Shewanellaceae</taxon>
        <taxon>Parashewanella</taxon>
    </lineage>
</organism>
<dbReference type="InterPro" id="IPR003018">
    <property type="entry name" value="GAF"/>
</dbReference>
<dbReference type="Pfam" id="PF13185">
    <property type="entry name" value="GAF_2"/>
    <property type="match status" value="1"/>
</dbReference>
<dbReference type="SUPFAM" id="SSF55073">
    <property type="entry name" value="Nucleotide cyclase"/>
    <property type="match status" value="1"/>
</dbReference>
<dbReference type="EMBL" id="QYYH01000064">
    <property type="protein sequence ID" value="RJY13455.1"/>
    <property type="molecule type" value="Genomic_DNA"/>
</dbReference>
<dbReference type="InterPro" id="IPR000160">
    <property type="entry name" value="GGDEF_dom"/>
</dbReference>
<dbReference type="OrthoDB" id="9804951at2"/>
<sequence>MLILDLLLEAANYSPDRYGHDQMDFDVNLAKNRPKTSEILRLQKRIVRLKTLAKQYKRSECARDALIAISNIASTVSCPDDFYEGVHNHLKQLVSADNFFVAWVCPKTGKIEIPFYRDQKDNCTNYYDSDTLSDVLESGLTGYVLKTAKPFLGNKETLSQLIKEKKITKQGSSCRSWLGTPIMKQDKAVGVVVIQSYTEEDSYAQPEIELMSFICQHIAGMTERLKQNTQLEKAISMRTKELVLAYNELKQEINERSNAEKLQKSLFDIASLCSAKTEDNDFYQELYKILNQLIDAKNCYISLHDPISNSLYFPFHSTKQKQSNPNGRPFADGLTEYLIKHKKPLILTHQDIQRMINDKKIFQSTPYCLNTQEIKQWMAVPLHIHHKVRGALVLHHSDEDTEFQAKDLDILKFVSQHIARAIERKEAIEATQKNCIELERQVEIRTNELATANQELEKEIQRRKHVELQLIYDAKHDPLTSLPNRSMFMERLKQAINHIKRHPEDCFALIFIDLDKFKLINDTLGHLEGDRFLVETADRLKLCVRQNDTLGRLGGDEFVVILDGTQGKNNAIEIADRILQLLSQPYTLNHHKFYSSASIGIAISDANTQSSEAILKDADAAMYLAKSKGRGRYVIHQPITIASVKTTSKTT</sequence>
<feature type="coiled-coil region" evidence="2">
    <location>
        <begin position="428"/>
        <end position="469"/>
    </location>
</feature>
<accession>A0A3A6U8Z8</accession>
<dbReference type="NCBIfam" id="TIGR00254">
    <property type="entry name" value="GGDEF"/>
    <property type="match status" value="1"/>
</dbReference>